<evidence type="ECO:0000256" key="2">
    <source>
        <dbReference type="ARBA" id="ARBA00022475"/>
    </source>
</evidence>
<dbReference type="Pfam" id="PF02653">
    <property type="entry name" value="BPD_transp_2"/>
    <property type="match status" value="1"/>
</dbReference>
<organism evidence="7">
    <name type="scientific">bioreactor metagenome</name>
    <dbReference type="NCBI Taxonomy" id="1076179"/>
    <lineage>
        <taxon>unclassified sequences</taxon>
        <taxon>metagenomes</taxon>
        <taxon>ecological metagenomes</taxon>
    </lineage>
</organism>
<reference evidence="7" key="1">
    <citation type="submission" date="2019-08" db="EMBL/GenBank/DDBJ databases">
        <authorList>
            <person name="Kucharzyk K."/>
            <person name="Murdoch R.W."/>
            <person name="Higgins S."/>
            <person name="Loffler F."/>
        </authorList>
    </citation>
    <scope>NUCLEOTIDE SEQUENCE</scope>
</reference>
<feature type="transmembrane region" description="Helical" evidence="6">
    <location>
        <begin position="85"/>
        <end position="103"/>
    </location>
</feature>
<feature type="transmembrane region" description="Helical" evidence="6">
    <location>
        <begin position="109"/>
        <end position="129"/>
    </location>
</feature>
<dbReference type="AlphaFoldDB" id="A0A645ATL8"/>
<gene>
    <name evidence="7" type="ORF">SDC9_103434</name>
</gene>
<keyword evidence="3 6" id="KW-0812">Transmembrane</keyword>
<comment type="subcellular location">
    <subcellularLocation>
        <location evidence="1">Cell membrane</location>
        <topology evidence="1">Multi-pass membrane protein</topology>
    </subcellularLocation>
</comment>
<protein>
    <submittedName>
        <fullName evidence="7">Uncharacterized protein</fullName>
    </submittedName>
</protein>
<accession>A0A645ATL8</accession>
<keyword evidence="5 6" id="KW-0472">Membrane</keyword>
<proteinExistence type="predicted"/>
<dbReference type="PANTHER" id="PTHR32196:SF15">
    <property type="entry name" value="SUGAR ABC TRANSPORTER PERMEASE PROTEIN"/>
    <property type="match status" value="1"/>
</dbReference>
<keyword evidence="2" id="KW-1003">Cell membrane</keyword>
<evidence type="ECO:0000256" key="5">
    <source>
        <dbReference type="ARBA" id="ARBA00023136"/>
    </source>
</evidence>
<comment type="caution">
    <text evidence="7">The sequence shown here is derived from an EMBL/GenBank/DDBJ whole genome shotgun (WGS) entry which is preliminary data.</text>
</comment>
<evidence type="ECO:0000256" key="1">
    <source>
        <dbReference type="ARBA" id="ARBA00004651"/>
    </source>
</evidence>
<dbReference type="EMBL" id="VSSQ01015850">
    <property type="protein sequence ID" value="MPM56625.1"/>
    <property type="molecule type" value="Genomic_DNA"/>
</dbReference>
<evidence type="ECO:0000313" key="7">
    <source>
        <dbReference type="EMBL" id="MPM56625.1"/>
    </source>
</evidence>
<feature type="transmembrane region" description="Helical" evidence="6">
    <location>
        <begin position="29"/>
        <end position="55"/>
    </location>
</feature>
<dbReference type="GO" id="GO:0022857">
    <property type="term" value="F:transmembrane transporter activity"/>
    <property type="evidence" value="ECO:0007669"/>
    <property type="project" value="InterPro"/>
</dbReference>
<keyword evidence="4 6" id="KW-1133">Transmembrane helix</keyword>
<dbReference type="GO" id="GO:0005886">
    <property type="term" value="C:plasma membrane"/>
    <property type="evidence" value="ECO:0007669"/>
    <property type="project" value="UniProtKB-SubCell"/>
</dbReference>
<sequence>MAWPIGRGLRVTISLAGRYEKVLNNFLSFSVFGIMIPTGLLLFFLGMCLLVRFFFTTKTGLALKASGENSRFSSSSGVSVDKMRIVGNIFSTILGSIGILVYSQSFGFLQLYTAPLFMGFLAAASILIGGASIKKASITHVLLGTFLFQGLLVVALPVANKVATLGSLAEISRIIVSNGVILYALAQKSGE</sequence>
<name>A0A645ATL8_9ZZZZ</name>
<evidence type="ECO:0000256" key="6">
    <source>
        <dbReference type="SAM" id="Phobius"/>
    </source>
</evidence>
<evidence type="ECO:0000256" key="3">
    <source>
        <dbReference type="ARBA" id="ARBA00022692"/>
    </source>
</evidence>
<evidence type="ECO:0000256" key="4">
    <source>
        <dbReference type="ARBA" id="ARBA00022989"/>
    </source>
</evidence>
<feature type="transmembrane region" description="Helical" evidence="6">
    <location>
        <begin position="141"/>
        <end position="159"/>
    </location>
</feature>
<dbReference type="InterPro" id="IPR001851">
    <property type="entry name" value="ABC_transp_permease"/>
</dbReference>
<dbReference type="PANTHER" id="PTHR32196">
    <property type="entry name" value="ABC TRANSPORTER PERMEASE PROTEIN YPHD-RELATED-RELATED"/>
    <property type="match status" value="1"/>
</dbReference>